<keyword evidence="4 6" id="KW-1133">Transmembrane helix</keyword>
<evidence type="ECO:0000256" key="1">
    <source>
        <dbReference type="ARBA" id="ARBA00004141"/>
    </source>
</evidence>
<evidence type="ECO:0000256" key="5">
    <source>
        <dbReference type="ARBA" id="ARBA00023136"/>
    </source>
</evidence>
<dbReference type="PANTHER" id="PTHR34583">
    <property type="entry name" value="ANTIPORTER SUBUNIT MNHC2-RELATED"/>
    <property type="match status" value="1"/>
</dbReference>
<dbReference type="GO" id="GO:0016020">
    <property type="term" value="C:membrane"/>
    <property type="evidence" value="ECO:0007669"/>
    <property type="project" value="UniProtKB-SubCell"/>
</dbReference>
<evidence type="ECO:0008006" key="9">
    <source>
        <dbReference type="Google" id="ProtNLM"/>
    </source>
</evidence>
<dbReference type="Gene3D" id="1.10.287.3510">
    <property type="match status" value="1"/>
</dbReference>
<dbReference type="PANTHER" id="PTHR34583:SF3">
    <property type="entry name" value="MULTISUBUNIT SODIUM_HYDROGEN ANTIPORTER, MNHC SUBUNIT"/>
    <property type="match status" value="1"/>
</dbReference>
<dbReference type="EMBL" id="PKTG01000083">
    <property type="protein sequence ID" value="PLX17660.1"/>
    <property type="molecule type" value="Genomic_DNA"/>
</dbReference>
<comment type="caution">
    <text evidence="7">The sequence shown here is derived from an EMBL/GenBank/DDBJ whole genome shotgun (WGS) entry which is preliminary data.</text>
</comment>
<comment type="similarity">
    <text evidence="2">Belongs to the CPA3 antiporters (TC 2.A.63) subunit C family.</text>
</comment>
<organism evidence="7 8">
    <name type="scientific">Muiribacterium halophilum</name>
    <dbReference type="NCBI Taxonomy" id="2053465"/>
    <lineage>
        <taxon>Bacteria</taxon>
        <taxon>Candidatus Muiribacteriota</taxon>
        <taxon>Candidatus Muiribacteriia</taxon>
        <taxon>Candidatus Muiribacteriales</taxon>
        <taxon>Candidatus Muiribacteriaceae</taxon>
        <taxon>Candidatus Muiribacterium</taxon>
    </lineage>
</organism>
<evidence type="ECO:0000256" key="3">
    <source>
        <dbReference type="ARBA" id="ARBA00022692"/>
    </source>
</evidence>
<dbReference type="AlphaFoldDB" id="A0A2N5ZG22"/>
<feature type="transmembrane region" description="Helical" evidence="6">
    <location>
        <begin position="20"/>
        <end position="39"/>
    </location>
</feature>
<dbReference type="Pfam" id="PF00420">
    <property type="entry name" value="Oxidored_q2"/>
    <property type="match status" value="1"/>
</dbReference>
<evidence type="ECO:0000256" key="4">
    <source>
        <dbReference type="ARBA" id="ARBA00022989"/>
    </source>
</evidence>
<dbReference type="InterPro" id="IPR050601">
    <property type="entry name" value="CPA3_antiporter_subunitC"/>
</dbReference>
<evidence type="ECO:0000313" key="7">
    <source>
        <dbReference type="EMBL" id="PLX17660.1"/>
    </source>
</evidence>
<evidence type="ECO:0000313" key="8">
    <source>
        <dbReference type="Proteomes" id="UP000234857"/>
    </source>
</evidence>
<proteinExistence type="inferred from homology"/>
<dbReference type="Proteomes" id="UP000234857">
    <property type="component" value="Unassembled WGS sequence"/>
</dbReference>
<evidence type="ECO:0000256" key="6">
    <source>
        <dbReference type="SAM" id="Phobius"/>
    </source>
</evidence>
<protein>
    <recommendedName>
        <fullName evidence="9">Cation:proton antiporter</fullName>
    </recommendedName>
</protein>
<keyword evidence="5 6" id="KW-0472">Membrane</keyword>
<name>A0A2N5ZG22_MUIH1</name>
<accession>A0A2N5ZG22</accession>
<reference evidence="7 8" key="1">
    <citation type="submission" date="2017-11" db="EMBL/GenBank/DDBJ databases">
        <title>Genome-resolved metagenomics identifies genetic mobility, metabolic interactions, and unexpected diversity in perchlorate-reducing communities.</title>
        <authorList>
            <person name="Barnum T.P."/>
            <person name="Figueroa I.A."/>
            <person name="Carlstrom C.I."/>
            <person name="Lucas L.N."/>
            <person name="Engelbrektson A.L."/>
            <person name="Coates J.D."/>
        </authorList>
    </citation>
    <scope>NUCLEOTIDE SEQUENCE [LARGE SCALE GENOMIC DNA]</scope>
    <source>
        <strain evidence="7">BM706</strain>
    </source>
</reference>
<feature type="transmembrane region" description="Helical" evidence="6">
    <location>
        <begin position="67"/>
        <end position="88"/>
    </location>
</feature>
<sequence length="106" mass="11751">MIEALIIIIGFFGLITNRDLIRKIMCINIIQGMLIYMFINFSAHSSMTPPILNSGDISGMADPVPHALMLTAIVVGVCFNSIALSIVVKIYRRCQSINTDDIYEQS</sequence>
<keyword evidence="3 6" id="KW-0812">Transmembrane</keyword>
<comment type="subcellular location">
    <subcellularLocation>
        <location evidence="1">Membrane</location>
        <topology evidence="1">Multi-pass membrane protein</topology>
    </subcellularLocation>
</comment>
<gene>
    <name evidence="7" type="ORF">C0601_06425</name>
</gene>
<dbReference type="InterPro" id="IPR039428">
    <property type="entry name" value="NUOK/Mnh_C1-like"/>
</dbReference>
<evidence type="ECO:0000256" key="2">
    <source>
        <dbReference type="ARBA" id="ARBA00010388"/>
    </source>
</evidence>